<accession>A0ABW8T3Q4</accession>
<comment type="caution">
    <text evidence="1">The sequence shown here is derived from an EMBL/GenBank/DDBJ whole genome shotgun (WGS) entry which is preliminary data.</text>
</comment>
<keyword evidence="2" id="KW-1185">Reference proteome</keyword>
<reference evidence="1 2" key="1">
    <citation type="submission" date="2024-11" db="EMBL/GenBank/DDBJ databases">
        <authorList>
            <person name="Heng Y.C."/>
            <person name="Lim A.C.H."/>
            <person name="Lee J.K.Y."/>
            <person name="Kittelmann S."/>
        </authorList>
    </citation>
    <scope>NUCLEOTIDE SEQUENCE [LARGE SCALE GENOMIC DNA]</scope>
    <source>
        <strain evidence="1 2">WILCCON 0185</strain>
    </source>
</reference>
<dbReference type="Proteomes" id="UP001623591">
    <property type="component" value="Unassembled WGS sequence"/>
</dbReference>
<dbReference type="EMBL" id="JBJHZZ010000002">
    <property type="protein sequence ID" value="MFL0246367.1"/>
    <property type="molecule type" value="Genomic_DNA"/>
</dbReference>
<proteinExistence type="predicted"/>
<organism evidence="1 2">
    <name type="scientific">Candidatus Clostridium stratigraminis</name>
    <dbReference type="NCBI Taxonomy" id="3381661"/>
    <lineage>
        <taxon>Bacteria</taxon>
        <taxon>Bacillati</taxon>
        <taxon>Bacillota</taxon>
        <taxon>Clostridia</taxon>
        <taxon>Eubacteriales</taxon>
        <taxon>Clostridiaceae</taxon>
        <taxon>Clostridium</taxon>
    </lineage>
</organism>
<name>A0ABW8T3Q4_9CLOT</name>
<sequence>MRRIYNMKKTLSMKQFIAEFGENFSEHIKVRLKELGERCVLTRKENNDRFNLKHIEHTTHECAVTCGTETEKMNKEFIYGQLVVQEGVLYFSEECLESNDAAQAPIVDTIYKTLHSEKIDIDEIGAKAIEDGNIDYIIDTIFTVCPPVSQAHLDIVNGMTYRSER</sequence>
<gene>
    <name evidence="1" type="ORF">ACJDUG_05145</name>
</gene>
<dbReference type="RefSeq" id="WP_406768838.1">
    <property type="nucleotide sequence ID" value="NZ_JBJHZZ010000002.1"/>
</dbReference>
<evidence type="ECO:0000313" key="1">
    <source>
        <dbReference type="EMBL" id="MFL0246367.1"/>
    </source>
</evidence>
<protein>
    <submittedName>
        <fullName evidence="1">Uncharacterized protein</fullName>
    </submittedName>
</protein>
<evidence type="ECO:0000313" key="2">
    <source>
        <dbReference type="Proteomes" id="UP001623591"/>
    </source>
</evidence>